<dbReference type="GO" id="GO:0005789">
    <property type="term" value="C:endoplasmic reticulum membrane"/>
    <property type="evidence" value="ECO:0007669"/>
    <property type="project" value="UniProtKB-SubCell"/>
</dbReference>
<feature type="transmembrane region" description="Helical" evidence="6">
    <location>
        <begin position="30"/>
        <end position="54"/>
    </location>
</feature>
<dbReference type="PANTHER" id="PTHR10994:SF67">
    <property type="entry name" value="RETICULON-LIKE PROTEIN B16"/>
    <property type="match status" value="1"/>
</dbReference>
<gene>
    <name evidence="8" type="ORF">CXB51_010918</name>
</gene>
<evidence type="ECO:0000256" key="2">
    <source>
        <dbReference type="ARBA" id="ARBA00022692"/>
    </source>
</evidence>
<dbReference type="EMBL" id="JAHUZN010000005">
    <property type="protein sequence ID" value="KAG8493483.1"/>
    <property type="molecule type" value="Genomic_DNA"/>
</dbReference>
<evidence type="ECO:0000256" key="4">
    <source>
        <dbReference type="ARBA" id="ARBA00022989"/>
    </source>
</evidence>
<dbReference type="OrthoDB" id="567788at2759"/>
<keyword evidence="2 6" id="KW-0812">Transmembrane</keyword>
<evidence type="ECO:0000256" key="3">
    <source>
        <dbReference type="ARBA" id="ARBA00022824"/>
    </source>
</evidence>
<dbReference type="Proteomes" id="UP000701853">
    <property type="component" value="Chromosome 5"/>
</dbReference>
<comment type="caution">
    <text evidence="8">The sequence shown here is derived from an EMBL/GenBank/DDBJ whole genome shotgun (WGS) entry which is preliminary data.</text>
</comment>
<dbReference type="InterPro" id="IPR003388">
    <property type="entry name" value="Reticulon"/>
</dbReference>
<feature type="transmembrane region" description="Helical" evidence="6">
    <location>
        <begin position="75"/>
        <end position="98"/>
    </location>
</feature>
<evidence type="ECO:0000313" key="8">
    <source>
        <dbReference type="EMBL" id="KAG8493483.1"/>
    </source>
</evidence>
<evidence type="ECO:0000313" key="9">
    <source>
        <dbReference type="Proteomes" id="UP000701853"/>
    </source>
</evidence>
<dbReference type="AlphaFoldDB" id="A0A8J5Z3H5"/>
<keyword evidence="4 6" id="KW-1133">Transmembrane helix</keyword>
<dbReference type="InterPro" id="IPR045064">
    <property type="entry name" value="Reticulon-like"/>
</dbReference>
<sequence length="143" mass="16756">MFPAADILLWKQLNVSFGIILIFEKSGLPLLLIFSDVLLILIALLFIHANYVAYRNRQLETLPELKMLEEMDMTFGNDFWLFFKVLICLWLFSAIGSYCSFFTLTYVGKKVHLTILSIILLTFYGKYEEHANKYCRMIHQQIS</sequence>
<evidence type="ECO:0000256" key="5">
    <source>
        <dbReference type="ARBA" id="ARBA00023136"/>
    </source>
</evidence>
<proteinExistence type="predicted"/>
<feature type="domain" description="Reticulon" evidence="7">
    <location>
        <begin position="73"/>
        <end position="136"/>
    </location>
</feature>
<keyword evidence="5 6" id="KW-0472">Membrane</keyword>
<evidence type="ECO:0000256" key="6">
    <source>
        <dbReference type="SAM" id="Phobius"/>
    </source>
</evidence>
<dbReference type="GO" id="GO:0009617">
    <property type="term" value="P:response to bacterium"/>
    <property type="evidence" value="ECO:0007669"/>
    <property type="project" value="InterPro"/>
</dbReference>
<evidence type="ECO:0000259" key="7">
    <source>
        <dbReference type="Pfam" id="PF02453"/>
    </source>
</evidence>
<keyword evidence="9" id="KW-1185">Reference proteome</keyword>
<organism evidence="8 9">
    <name type="scientific">Gossypium anomalum</name>
    <dbReference type="NCBI Taxonomy" id="47600"/>
    <lineage>
        <taxon>Eukaryota</taxon>
        <taxon>Viridiplantae</taxon>
        <taxon>Streptophyta</taxon>
        <taxon>Embryophyta</taxon>
        <taxon>Tracheophyta</taxon>
        <taxon>Spermatophyta</taxon>
        <taxon>Magnoliopsida</taxon>
        <taxon>eudicotyledons</taxon>
        <taxon>Gunneridae</taxon>
        <taxon>Pentapetalae</taxon>
        <taxon>rosids</taxon>
        <taxon>malvids</taxon>
        <taxon>Malvales</taxon>
        <taxon>Malvaceae</taxon>
        <taxon>Malvoideae</taxon>
        <taxon>Gossypium</taxon>
    </lineage>
</organism>
<accession>A0A8J5Z3H5</accession>
<evidence type="ECO:0000256" key="1">
    <source>
        <dbReference type="ARBA" id="ARBA00004477"/>
    </source>
</evidence>
<keyword evidence="3" id="KW-0256">Endoplasmic reticulum</keyword>
<protein>
    <recommendedName>
        <fullName evidence="7">Reticulon domain-containing protein</fullName>
    </recommendedName>
</protein>
<comment type="subcellular location">
    <subcellularLocation>
        <location evidence="1">Endoplasmic reticulum membrane</location>
        <topology evidence="1">Multi-pass membrane protein</topology>
    </subcellularLocation>
</comment>
<feature type="transmembrane region" description="Helical" evidence="6">
    <location>
        <begin position="110"/>
        <end position="127"/>
    </location>
</feature>
<name>A0A8J5Z3H5_9ROSI</name>
<reference evidence="8 9" key="1">
    <citation type="journal article" date="2021" name="bioRxiv">
        <title>The Gossypium anomalum genome as a resource for cotton improvement and evolutionary analysis of hybrid incompatibility.</title>
        <authorList>
            <person name="Grover C.E."/>
            <person name="Yuan D."/>
            <person name="Arick M.A."/>
            <person name="Miller E.R."/>
            <person name="Hu G."/>
            <person name="Peterson D.G."/>
            <person name="Wendel J.F."/>
            <person name="Udall J.A."/>
        </authorList>
    </citation>
    <scope>NUCLEOTIDE SEQUENCE [LARGE SCALE GENOMIC DNA]</scope>
    <source>
        <strain evidence="8">JFW-Udall</strain>
        <tissue evidence="8">Leaf</tissue>
    </source>
</reference>
<dbReference type="Pfam" id="PF02453">
    <property type="entry name" value="Reticulon"/>
    <property type="match status" value="1"/>
</dbReference>
<dbReference type="PANTHER" id="PTHR10994">
    <property type="entry name" value="RETICULON"/>
    <property type="match status" value="1"/>
</dbReference>